<feature type="domain" description="IMP dehydrogenase/GMP reductase" evidence="9">
    <location>
        <begin position="5"/>
        <end position="362"/>
    </location>
</feature>
<keyword evidence="11" id="KW-1185">Reference proteome</keyword>
<dbReference type="FunFam" id="3.20.20.70:FF:000424">
    <property type="entry name" value="Inosine-5'-monophosphate dehydrogenase 2"/>
    <property type="match status" value="1"/>
</dbReference>
<evidence type="ECO:0000313" key="10">
    <source>
        <dbReference type="EMBL" id="TRX73161.1"/>
    </source>
</evidence>
<reference evidence="10 11" key="1">
    <citation type="submission" date="2019-07" db="EMBL/GenBank/DDBJ databases">
        <title>Pseudomonas mangiferae sp. nov., isolated from bark of mango tree in Thailand.</title>
        <authorList>
            <person name="Srisuk N."/>
            <person name="Anurat P."/>
        </authorList>
    </citation>
    <scope>NUCLEOTIDE SEQUENCE [LARGE SCALE GENOMIC DNA]</scope>
    <source>
        <strain evidence="10 11">DMKU_BBB3-04</strain>
    </source>
</reference>
<comment type="cofactor">
    <cofactor evidence="1">
        <name>K(+)</name>
        <dbReference type="ChEBI" id="CHEBI:29103"/>
    </cofactor>
</comment>
<dbReference type="AlphaFoldDB" id="A0A553GUJ9"/>
<dbReference type="Proteomes" id="UP000315235">
    <property type="component" value="Unassembled WGS sequence"/>
</dbReference>
<dbReference type="SMART" id="SM01240">
    <property type="entry name" value="IMPDH"/>
    <property type="match status" value="1"/>
</dbReference>
<evidence type="ECO:0000256" key="3">
    <source>
        <dbReference type="ARBA" id="ARBA00022749"/>
    </source>
</evidence>
<keyword evidence="5" id="KW-0630">Potassium</keyword>
<dbReference type="PANTHER" id="PTHR11911:SF111">
    <property type="entry name" value="INOSINE-5'-MONOPHOSPHATE DEHYDROGENASE"/>
    <property type="match status" value="1"/>
</dbReference>
<dbReference type="OrthoDB" id="9805398at2"/>
<evidence type="ECO:0000313" key="11">
    <source>
        <dbReference type="Proteomes" id="UP000315235"/>
    </source>
</evidence>
<name>A0A553GUJ9_9PSED</name>
<evidence type="ECO:0000259" key="9">
    <source>
        <dbReference type="Pfam" id="PF00478"/>
    </source>
</evidence>
<evidence type="ECO:0000256" key="6">
    <source>
        <dbReference type="ARBA" id="ARBA00023002"/>
    </source>
</evidence>
<organism evidence="10 11">
    <name type="scientific">Pseudomonas mangiferae</name>
    <dbReference type="NCBI Taxonomy" id="2593654"/>
    <lineage>
        <taxon>Bacteria</taxon>
        <taxon>Pseudomonadati</taxon>
        <taxon>Pseudomonadota</taxon>
        <taxon>Gammaproteobacteria</taxon>
        <taxon>Pseudomonadales</taxon>
        <taxon>Pseudomonadaceae</taxon>
        <taxon>Pseudomonas</taxon>
    </lineage>
</organism>
<comment type="similarity">
    <text evidence="2">Belongs to the IMPDH/GMPR family.</text>
</comment>
<accession>A0A553GUJ9</accession>
<proteinExistence type="inferred from homology"/>
<protein>
    <submittedName>
        <fullName evidence="10">IMP dehydrogenase</fullName>
    </submittedName>
</protein>
<evidence type="ECO:0000256" key="4">
    <source>
        <dbReference type="ARBA" id="ARBA00022755"/>
    </source>
</evidence>
<dbReference type="InterPro" id="IPR015875">
    <property type="entry name" value="IMP_DH/GMP_Rdtase_CS"/>
</dbReference>
<evidence type="ECO:0000256" key="8">
    <source>
        <dbReference type="ARBA" id="ARBA00048028"/>
    </source>
</evidence>
<dbReference type="PANTHER" id="PTHR11911">
    <property type="entry name" value="INOSINE-5-MONOPHOSPHATE DEHYDROGENASE RELATED"/>
    <property type="match status" value="1"/>
</dbReference>
<keyword evidence="7" id="KW-0520">NAD</keyword>
<dbReference type="InterPro" id="IPR013785">
    <property type="entry name" value="Aldolase_TIM"/>
</dbReference>
<dbReference type="RefSeq" id="WP_143489994.1">
    <property type="nucleotide sequence ID" value="NZ_VJOY01000019.1"/>
</dbReference>
<keyword evidence="6" id="KW-0560">Oxidoreductase</keyword>
<dbReference type="CDD" id="cd00381">
    <property type="entry name" value="IMPDH"/>
    <property type="match status" value="1"/>
</dbReference>
<sequence>MFRKGYVFDDVLLVPKKTHLGSRKEADIGVELKGIGRLSVPIISANTQWCTEDRMALEMARMGGLGIVHRMCSVEDQAAFVHAVKSAPVTQREADFAPTLDAQGRLKVGGSIGIVDDYLQRAAGLAACDVDFLTVDIAHGHSTHAIAAIARVKERLGDIPIVAGNVATPEGVLDLAEAGASVIKVGIGPGSVCTTRSVTGAGVPQLTAILECAEAAREAGVSLIADGGIRSSGDIVKALAAGAHAVMLGRMLAGTDESAAQLLEVSGKHYKLTRGFVTFGTGLELKRLQGQKITEEQLLRYVPEGIEACFEHVGPLRAYLYQLIGGIQSGFSYCGASDYPQLLERHEFIEVSVQTSQESRPHALDIGRHPIDYKAEALSHD</sequence>
<evidence type="ECO:0000256" key="7">
    <source>
        <dbReference type="ARBA" id="ARBA00023027"/>
    </source>
</evidence>
<evidence type="ECO:0000256" key="2">
    <source>
        <dbReference type="ARBA" id="ARBA00005502"/>
    </source>
</evidence>
<dbReference type="Pfam" id="PF00478">
    <property type="entry name" value="IMPDH"/>
    <property type="match status" value="1"/>
</dbReference>
<keyword evidence="4" id="KW-0658">Purine biosynthesis</keyword>
<dbReference type="Gene3D" id="3.20.20.70">
    <property type="entry name" value="Aldolase class I"/>
    <property type="match status" value="1"/>
</dbReference>
<keyword evidence="3" id="KW-0332">GMP biosynthesis</keyword>
<comment type="catalytic activity">
    <reaction evidence="8">
        <text>IMP + NAD(+) + H2O = XMP + NADH + H(+)</text>
        <dbReference type="Rhea" id="RHEA:11708"/>
        <dbReference type="ChEBI" id="CHEBI:15377"/>
        <dbReference type="ChEBI" id="CHEBI:15378"/>
        <dbReference type="ChEBI" id="CHEBI:57464"/>
        <dbReference type="ChEBI" id="CHEBI:57540"/>
        <dbReference type="ChEBI" id="CHEBI:57945"/>
        <dbReference type="ChEBI" id="CHEBI:58053"/>
        <dbReference type="EC" id="1.1.1.205"/>
    </reaction>
</comment>
<dbReference type="InterPro" id="IPR001093">
    <property type="entry name" value="IMP_DH_GMPRt"/>
</dbReference>
<gene>
    <name evidence="10" type="ORF">FM069_19135</name>
</gene>
<dbReference type="EMBL" id="VJOY01000019">
    <property type="protein sequence ID" value="TRX73161.1"/>
    <property type="molecule type" value="Genomic_DNA"/>
</dbReference>
<dbReference type="InterPro" id="IPR005990">
    <property type="entry name" value="IMP_DH"/>
</dbReference>
<dbReference type="GO" id="GO:0003938">
    <property type="term" value="F:IMP dehydrogenase activity"/>
    <property type="evidence" value="ECO:0007669"/>
    <property type="project" value="UniProtKB-EC"/>
</dbReference>
<evidence type="ECO:0000256" key="1">
    <source>
        <dbReference type="ARBA" id="ARBA00001958"/>
    </source>
</evidence>
<dbReference type="GO" id="GO:0006177">
    <property type="term" value="P:GMP biosynthetic process"/>
    <property type="evidence" value="ECO:0007669"/>
    <property type="project" value="UniProtKB-KW"/>
</dbReference>
<dbReference type="SUPFAM" id="SSF51412">
    <property type="entry name" value="Inosine monophosphate dehydrogenase (IMPDH)"/>
    <property type="match status" value="1"/>
</dbReference>
<evidence type="ECO:0000256" key="5">
    <source>
        <dbReference type="ARBA" id="ARBA00022958"/>
    </source>
</evidence>
<comment type="caution">
    <text evidence="10">The sequence shown here is derived from an EMBL/GenBank/DDBJ whole genome shotgun (WGS) entry which is preliminary data.</text>
</comment>
<dbReference type="PROSITE" id="PS00487">
    <property type="entry name" value="IMP_DH_GMP_RED"/>
    <property type="match status" value="1"/>
</dbReference>
<dbReference type="GO" id="GO:0006183">
    <property type="term" value="P:GTP biosynthetic process"/>
    <property type="evidence" value="ECO:0007669"/>
    <property type="project" value="TreeGrafter"/>
</dbReference>